<evidence type="ECO:0000313" key="13">
    <source>
        <dbReference type="EMBL" id="PWA61120.1"/>
    </source>
</evidence>
<evidence type="ECO:0000256" key="9">
    <source>
        <dbReference type="ARBA" id="ARBA00023274"/>
    </source>
</evidence>
<organism evidence="13 14">
    <name type="scientific">Artemisia annua</name>
    <name type="common">Sweet wormwood</name>
    <dbReference type="NCBI Taxonomy" id="35608"/>
    <lineage>
        <taxon>Eukaryota</taxon>
        <taxon>Viridiplantae</taxon>
        <taxon>Streptophyta</taxon>
        <taxon>Embryophyta</taxon>
        <taxon>Tracheophyta</taxon>
        <taxon>Spermatophyta</taxon>
        <taxon>Magnoliopsida</taxon>
        <taxon>eudicotyledons</taxon>
        <taxon>Gunneridae</taxon>
        <taxon>Pentapetalae</taxon>
        <taxon>asterids</taxon>
        <taxon>campanulids</taxon>
        <taxon>Asterales</taxon>
        <taxon>Asteraceae</taxon>
        <taxon>Asteroideae</taxon>
        <taxon>Anthemideae</taxon>
        <taxon>Artemisiinae</taxon>
        <taxon>Artemisia</taxon>
    </lineage>
</organism>
<evidence type="ECO:0000256" key="6">
    <source>
        <dbReference type="ARBA" id="ARBA00022801"/>
    </source>
</evidence>
<dbReference type="SUPFAM" id="SSF54821">
    <property type="entry name" value="Ribosomal protein S3 C-terminal domain"/>
    <property type="match status" value="1"/>
</dbReference>
<keyword evidence="2" id="KW-0808">Transferase</keyword>
<dbReference type="Proteomes" id="UP000245207">
    <property type="component" value="Unassembled WGS sequence"/>
</dbReference>
<evidence type="ECO:0000256" key="8">
    <source>
        <dbReference type="ARBA" id="ARBA00022980"/>
    </source>
</evidence>
<comment type="caution">
    <text evidence="13">The sequence shown here is derived from an EMBL/GenBank/DDBJ whole genome shotgun (WGS) entry which is preliminary data.</text>
</comment>
<dbReference type="GO" id="GO:0016787">
    <property type="term" value="F:hydrolase activity"/>
    <property type="evidence" value="ECO:0007669"/>
    <property type="project" value="UniProtKB-KW"/>
</dbReference>
<evidence type="ECO:0000313" key="14">
    <source>
        <dbReference type="Proteomes" id="UP000245207"/>
    </source>
</evidence>
<keyword evidence="9" id="KW-0687">Ribonucleoprotein</keyword>
<keyword evidence="14" id="KW-1185">Reference proteome</keyword>
<name>A0A2U1MIL9_ARTAN</name>
<keyword evidence="8" id="KW-0689">Ribosomal protein</keyword>
<proteinExistence type="inferred from homology"/>
<keyword evidence="11" id="KW-0812">Transmembrane</keyword>
<dbReference type="EMBL" id="PKPP01005180">
    <property type="protein sequence ID" value="PWA61120.1"/>
    <property type="molecule type" value="Genomic_DNA"/>
</dbReference>
<feature type="region of interest" description="Disordered" evidence="10">
    <location>
        <begin position="511"/>
        <end position="542"/>
    </location>
</feature>
<keyword evidence="11" id="KW-1133">Transmembrane helix</keyword>
<dbReference type="InterPro" id="IPR036419">
    <property type="entry name" value="Ribosomal_S3_C_sf"/>
</dbReference>
<evidence type="ECO:0000256" key="7">
    <source>
        <dbReference type="ARBA" id="ARBA00022918"/>
    </source>
</evidence>
<protein>
    <recommendedName>
        <fullName evidence="12">Reverse transcriptase RNase H-like domain-containing protein</fullName>
    </recommendedName>
</protein>
<dbReference type="GO" id="GO:0004519">
    <property type="term" value="F:endonuclease activity"/>
    <property type="evidence" value="ECO:0007669"/>
    <property type="project" value="UniProtKB-KW"/>
</dbReference>
<evidence type="ECO:0000256" key="5">
    <source>
        <dbReference type="ARBA" id="ARBA00022759"/>
    </source>
</evidence>
<dbReference type="GO" id="GO:0003964">
    <property type="term" value="F:RNA-directed DNA polymerase activity"/>
    <property type="evidence" value="ECO:0007669"/>
    <property type="project" value="UniProtKB-KW"/>
</dbReference>
<evidence type="ECO:0000256" key="10">
    <source>
        <dbReference type="SAM" id="MobiDB-lite"/>
    </source>
</evidence>
<sequence>MAILVPQLLSRPKYISTAQAESLRYKLLGGLLLAIRRFIMENGAKGCEVIVSGKLIIRAQRAKSMKFKDGYATSEKLILALIHATRRLRRYFKDHPIRVLTDKPFERTFLKPDGTRRVVKWAKELEEYDIEYGENDPFEGQSNELAETCESSTYSNKKVLQVERKEKQNIGSLKMCLVQKKEECLEFGAEQQASTKVFLVSSFGETVLCFGFFIGCTMNGLINSGHEEISQFYTYMAEKCTDDLVWLCKLERDMTSFKGFSKGIARFSKGFSKGVARFSKGFSKGVAPFSKGVACFSSECVTASRGCVTACSKESNSETQKEEPKPKFMVYKTSDHVTLKLKAKTGIYELDKVVAATEGVRSFVADDENGKAHVSGLMHPKFIRRMRKLKGKVDIDHIQFGECSSNLYRKKEAPPKKEEAPSTKNACPSTNDANPTTNNANTTIIITSLKAMEAIMVMSVLVVMEAMIISVIMVTVATTATFNYQPRHAVYQKRIGYDHIDCAGDASECSGDHIGKAVTPDKTQDKSSKNTVEKPADSSKRN</sequence>
<feature type="region of interest" description="Disordered" evidence="10">
    <location>
        <begin position="411"/>
        <end position="435"/>
    </location>
</feature>
<evidence type="ECO:0000256" key="4">
    <source>
        <dbReference type="ARBA" id="ARBA00022722"/>
    </source>
</evidence>
<dbReference type="Gene3D" id="3.30.1140.32">
    <property type="entry name" value="Ribosomal protein S3, C-terminal domain"/>
    <property type="match status" value="1"/>
</dbReference>
<dbReference type="GO" id="GO:1990904">
    <property type="term" value="C:ribonucleoprotein complex"/>
    <property type="evidence" value="ECO:0007669"/>
    <property type="project" value="UniProtKB-KW"/>
</dbReference>
<gene>
    <name evidence="13" type="ORF">CTI12_AA376020</name>
</gene>
<dbReference type="OrthoDB" id="2286242at2759"/>
<feature type="compositionally biased region" description="Basic and acidic residues" evidence="10">
    <location>
        <begin position="411"/>
        <end position="421"/>
    </location>
</feature>
<evidence type="ECO:0000256" key="2">
    <source>
        <dbReference type="ARBA" id="ARBA00022679"/>
    </source>
</evidence>
<keyword evidence="6" id="KW-0378">Hydrolase</keyword>
<keyword evidence="11" id="KW-0472">Membrane</keyword>
<dbReference type="AlphaFoldDB" id="A0A2U1MIL9"/>
<feature type="compositionally biased region" description="Basic and acidic residues" evidence="10">
    <location>
        <begin position="522"/>
        <end position="542"/>
    </location>
</feature>
<dbReference type="STRING" id="35608.A0A2U1MIL9"/>
<dbReference type="InterPro" id="IPR041373">
    <property type="entry name" value="RT_RNaseH"/>
</dbReference>
<keyword evidence="7" id="KW-0695">RNA-directed DNA polymerase</keyword>
<dbReference type="PANTHER" id="PTHR48475:SF1">
    <property type="entry name" value="RNASE H TYPE-1 DOMAIN-CONTAINING PROTEIN"/>
    <property type="match status" value="1"/>
</dbReference>
<keyword evidence="3" id="KW-0548">Nucleotidyltransferase</keyword>
<evidence type="ECO:0000256" key="1">
    <source>
        <dbReference type="ARBA" id="ARBA00010761"/>
    </source>
</evidence>
<comment type="similarity">
    <text evidence="1">Belongs to the universal ribosomal protein uS3 family.</text>
</comment>
<evidence type="ECO:0000256" key="3">
    <source>
        <dbReference type="ARBA" id="ARBA00022695"/>
    </source>
</evidence>
<keyword evidence="4" id="KW-0540">Nuclease</keyword>
<evidence type="ECO:0000259" key="12">
    <source>
        <dbReference type="Pfam" id="PF17917"/>
    </source>
</evidence>
<keyword evidence="5" id="KW-0255">Endonuclease</keyword>
<feature type="transmembrane region" description="Helical" evidence="11">
    <location>
        <begin position="455"/>
        <end position="484"/>
    </location>
</feature>
<dbReference type="PANTHER" id="PTHR48475">
    <property type="entry name" value="RIBONUCLEASE H"/>
    <property type="match status" value="1"/>
</dbReference>
<evidence type="ECO:0000256" key="11">
    <source>
        <dbReference type="SAM" id="Phobius"/>
    </source>
</evidence>
<reference evidence="13 14" key="1">
    <citation type="journal article" date="2018" name="Mol. Plant">
        <title>The genome of Artemisia annua provides insight into the evolution of Asteraceae family and artemisinin biosynthesis.</title>
        <authorList>
            <person name="Shen Q."/>
            <person name="Zhang L."/>
            <person name="Liao Z."/>
            <person name="Wang S."/>
            <person name="Yan T."/>
            <person name="Shi P."/>
            <person name="Liu M."/>
            <person name="Fu X."/>
            <person name="Pan Q."/>
            <person name="Wang Y."/>
            <person name="Lv Z."/>
            <person name="Lu X."/>
            <person name="Zhang F."/>
            <person name="Jiang W."/>
            <person name="Ma Y."/>
            <person name="Chen M."/>
            <person name="Hao X."/>
            <person name="Li L."/>
            <person name="Tang Y."/>
            <person name="Lv G."/>
            <person name="Zhou Y."/>
            <person name="Sun X."/>
            <person name="Brodelius P.E."/>
            <person name="Rose J.K.C."/>
            <person name="Tang K."/>
        </authorList>
    </citation>
    <scope>NUCLEOTIDE SEQUENCE [LARGE SCALE GENOMIC DNA]</scope>
    <source>
        <strain evidence="14">cv. Huhao1</strain>
        <tissue evidence="13">Leaf</tissue>
    </source>
</reference>
<dbReference type="Pfam" id="PF17917">
    <property type="entry name" value="RT_RNaseH"/>
    <property type="match status" value="1"/>
</dbReference>
<accession>A0A2U1MIL9</accession>
<dbReference type="GO" id="GO:0005840">
    <property type="term" value="C:ribosome"/>
    <property type="evidence" value="ECO:0007669"/>
    <property type="project" value="UniProtKB-KW"/>
</dbReference>
<feature type="domain" description="Reverse transcriptase RNase H-like" evidence="12">
    <location>
        <begin position="62"/>
        <end position="128"/>
    </location>
</feature>